<gene>
    <name evidence="2" type="ORF">BU26DRAFT_519562</name>
</gene>
<dbReference type="GeneID" id="54582420"/>
<feature type="domain" description="DUF7726" evidence="1">
    <location>
        <begin position="133"/>
        <end position="213"/>
    </location>
</feature>
<keyword evidence="3" id="KW-1185">Reference proteome</keyword>
<evidence type="ECO:0000313" key="3">
    <source>
        <dbReference type="Proteomes" id="UP000800094"/>
    </source>
</evidence>
<accession>A0A6A6IIX2</accession>
<dbReference type="InterPro" id="IPR056143">
    <property type="entry name" value="DUF7726"/>
</dbReference>
<dbReference type="Pfam" id="PF24852">
    <property type="entry name" value="DUF7726"/>
    <property type="match status" value="2"/>
</dbReference>
<name>A0A6A6IIX2_9PLEO</name>
<evidence type="ECO:0000313" key="2">
    <source>
        <dbReference type="EMBL" id="KAF2249520.1"/>
    </source>
</evidence>
<dbReference type="RefSeq" id="XP_033684524.1">
    <property type="nucleotide sequence ID" value="XM_033829090.1"/>
</dbReference>
<dbReference type="AlphaFoldDB" id="A0A6A6IIX2"/>
<dbReference type="Proteomes" id="UP000800094">
    <property type="component" value="Unassembled WGS sequence"/>
</dbReference>
<proteinExistence type="predicted"/>
<evidence type="ECO:0000259" key="1">
    <source>
        <dbReference type="Pfam" id="PF24852"/>
    </source>
</evidence>
<dbReference type="EMBL" id="ML987195">
    <property type="protein sequence ID" value="KAF2249520.1"/>
    <property type="molecule type" value="Genomic_DNA"/>
</dbReference>
<protein>
    <recommendedName>
        <fullName evidence="1">DUF7726 domain-containing protein</fullName>
    </recommendedName>
</protein>
<dbReference type="OrthoDB" id="2592504at2759"/>
<reference evidence="2" key="1">
    <citation type="journal article" date="2020" name="Stud. Mycol.">
        <title>101 Dothideomycetes genomes: a test case for predicting lifestyles and emergence of pathogens.</title>
        <authorList>
            <person name="Haridas S."/>
            <person name="Albert R."/>
            <person name="Binder M."/>
            <person name="Bloem J."/>
            <person name="Labutti K."/>
            <person name="Salamov A."/>
            <person name="Andreopoulos B."/>
            <person name="Baker S."/>
            <person name="Barry K."/>
            <person name="Bills G."/>
            <person name="Bluhm B."/>
            <person name="Cannon C."/>
            <person name="Castanera R."/>
            <person name="Culley D."/>
            <person name="Daum C."/>
            <person name="Ezra D."/>
            <person name="Gonzalez J."/>
            <person name="Henrissat B."/>
            <person name="Kuo A."/>
            <person name="Liang C."/>
            <person name="Lipzen A."/>
            <person name="Lutzoni F."/>
            <person name="Magnuson J."/>
            <person name="Mondo S."/>
            <person name="Nolan M."/>
            <person name="Ohm R."/>
            <person name="Pangilinan J."/>
            <person name="Park H.-J."/>
            <person name="Ramirez L."/>
            <person name="Alfaro M."/>
            <person name="Sun H."/>
            <person name="Tritt A."/>
            <person name="Yoshinaga Y."/>
            <person name="Zwiers L.-H."/>
            <person name="Turgeon B."/>
            <person name="Goodwin S."/>
            <person name="Spatafora J."/>
            <person name="Crous P."/>
            <person name="Grigoriev I."/>
        </authorList>
    </citation>
    <scope>NUCLEOTIDE SEQUENCE</scope>
    <source>
        <strain evidence="2">CBS 122368</strain>
    </source>
</reference>
<organism evidence="2 3">
    <name type="scientific">Trematosphaeria pertusa</name>
    <dbReference type="NCBI Taxonomy" id="390896"/>
    <lineage>
        <taxon>Eukaryota</taxon>
        <taxon>Fungi</taxon>
        <taxon>Dikarya</taxon>
        <taxon>Ascomycota</taxon>
        <taxon>Pezizomycotina</taxon>
        <taxon>Dothideomycetes</taxon>
        <taxon>Pleosporomycetidae</taxon>
        <taxon>Pleosporales</taxon>
        <taxon>Massarineae</taxon>
        <taxon>Trematosphaeriaceae</taxon>
        <taxon>Trematosphaeria</taxon>
    </lineage>
</organism>
<sequence length="265" mass="29836">MSKRKSNQYLAMNEDDLNHEIENMPMKDSCDTVRRKIRALIDSGEMRVGEFQKAINVTSNAYSMFMGQNGPYKGSGSSVYPAAWAFFKKRELRGVKTIKKQRTAANAGLREGGDGLPSINGIVLDGEMADAVPVFDTCDEIRRKINAHLQKPSVTSASFLRDVAAQYHLSDRKIQSKQLNDFRSKKGPYAGNTSVVFYGAYVYFEKLRVKEGKPKSKMRLEMESIHGARGGMDVERRKDWVTAPIGASVSEDKFGRLHVSEPRRW</sequence>
<dbReference type="PANTHER" id="PTHR42339:SF1">
    <property type="entry name" value="HISTONE H1"/>
    <property type="match status" value="1"/>
</dbReference>
<feature type="domain" description="DUF7726" evidence="1">
    <location>
        <begin position="24"/>
        <end position="96"/>
    </location>
</feature>
<dbReference type="PANTHER" id="PTHR42339">
    <property type="entry name" value="HISTONE H1"/>
    <property type="match status" value="1"/>
</dbReference>